<evidence type="ECO:0000313" key="3">
    <source>
        <dbReference type="Proteomes" id="UP000065822"/>
    </source>
</evidence>
<evidence type="ECO:0000313" key="1">
    <source>
        <dbReference type="EMBL" id="AMD84155.1"/>
    </source>
</evidence>
<keyword evidence="3" id="KW-1185">Reference proteome</keyword>
<gene>
    <name evidence="1" type="ORF">AXF12_00540</name>
    <name evidence="2" type="ORF">SAMEA44541418_01664</name>
</gene>
<dbReference type="Proteomes" id="UP000215539">
    <property type="component" value="Chromosome 1"/>
</dbReference>
<reference evidence="2 4" key="2">
    <citation type="submission" date="2017-06" db="EMBL/GenBank/DDBJ databases">
        <authorList>
            <consortium name="Pathogen Informatics"/>
        </authorList>
    </citation>
    <scope>NUCLEOTIDE SEQUENCE [LARGE SCALE GENOMIC DNA]</scope>
    <source>
        <strain evidence="2 4">NCTC12947</strain>
    </source>
</reference>
<protein>
    <submittedName>
        <fullName evidence="2">Uncharacterized protein</fullName>
    </submittedName>
</protein>
<dbReference type="AlphaFoldDB" id="A0AAX2GZ20"/>
<dbReference type="RefSeq" id="WP_066427646.1">
    <property type="nucleotide sequence ID" value="NZ_CP014227.1"/>
</dbReference>
<dbReference type="EMBL" id="CP014227">
    <property type="protein sequence ID" value="AMD84155.1"/>
    <property type="molecule type" value="Genomic_DNA"/>
</dbReference>
<sequence length="168" mass="19167">MQILEQLEEKYGFAYPELYKRLYADGMLDWGQSSPDWFREVYPAIKENPPLLLLMNDFEVLPVKDIDEMFLEASLKGCIEIGLKAELLAAKKYVDFYVSGFGEGCGSGKLKYSFTKQEFEGGVYLDPIILGVKAKIKSKGVLEFELVDIDKSWSITDKIPLKEGRFKL</sequence>
<accession>A0AAX2GZ20</accession>
<proteinExistence type="predicted"/>
<dbReference type="EMBL" id="LT906449">
    <property type="protein sequence ID" value="SNV13052.1"/>
    <property type="molecule type" value="Genomic_DNA"/>
</dbReference>
<dbReference type="Proteomes" id="UP000065822">
    <property type="component" value="Chromosome"/>
</dbReference>
<name>A0AAX2GZ20_9FLAO</name>
<organism evidence="2 4">
    <name type="scientific">Capnocytophaga haemolytica</name>
    <dbReference type="NCBI Taxonomy" id="45243"/>
    <lineage>
        <taxon>Bacteria</taxon>
        <taxon>Pseudomonadati</taxon>
        <taxon>Bacteroidota</taxon>
        <taxon>Flavobacteriia</taxon>
        <taxon>Flavobacteriales</taxon>
        <taxon>Flavobacteriaceae</taxon>
        <taxon>Capnocytophaga</taxon>
    </lineage>
</organism>
<evidence type="ECO:0000313" key="2">
    <source>
        <dbReference type="EMBL" id="SNV13052.1"/>
    </source>
</evidence>
<dbReference type="KEGG" id="chg:AXF12_00540"/>
<evidence type="ECO:0000313" key="4">
    <source>
        <dbReference type="Proteomes" id="UP000215539"/>
    </source>
</evidence>
<reference evidence="1 3" key="1">
    <citation type="submission" date="2016-02" db="EMBL/GenBank/DDBJ databases">
        <authorList>
            <person name="Holder M.E."/>
            <person name="Ajami N.J."/>
            <person name="Petrosino J.F."/>
        </authorList>
    </citation>
    <scope>NUCLEOTIDE SEQUENCE [LARGE SCALE GENOMIC DNA]</scope>
    <source>
        <strain evidence="1 3">CCUG 32990</strain>
    </source>
</reference>